<feature type="domain" description="Type II secretion system protein GspF" evidence="9">
    <location>
        <begin position="270"/>
        <end position="392"/>
    </location>
</feature>
<evidence type="ECO:0000313" key="10">
    <source>
        <dbReference type="EMBL" id="OWZ84642.1"/>
    </source>
</evidence>
<keyword evidence="7 8" id="KW-0472">Membrane</keyword>
<reference evidence="10 11" key="1">
    <citation type="submission" date="2017-06" db="EMBL/GenBank/DDBJ databases">
        <title>Draft Genome Sequence of Natranaerobius trueperi halophilic, alkalithermophilic bacteria from soda lakes.</title>
        <authorList>
            <person name="Zhao B."/>
        </authorList>
    </citation>
    <scope>NUCLEOTIDE SEQUENCE [LARGE SCALE GENOMIC DNA]</scope>
    <source>
        <strain evidence="10 11">DSM 18760</strain>
    </source>
</reference>
<name>A0A226C0T4_9FIRM</name>
<evidence type="ECO:0000256" key="7">
    <source>
        <dbReference type="ARBA" id="ARBA00023136"/>
    </source>
</evidence>
<evidence type="ECO:0000313" key="11">
    <source>
        <dbReference type="Proteomes" id="UP000214588"/>
    </source>
</evidence>
<feature type="transmembrane region" description="Helical" evidence="8">
    <location>
        <begin position="168"/>
        <end position="194"/>
    </location>
</feature>
<dbReference type="Gene3D" id="1.20.81.30">
    <property type="entry name" value="Type II secretion system (T2SS), domain F"/>
    <property type="match status" value="2"/>
</dbReference>
<dbReference type="GO" id="GO:0015628">
    <property type="term" value="P:protein secretion by the type II secretion system"/>
    <property type="evidence" value="ECO:0007669"/>
    <property type="project" value="TreeGrafter"/>
</dbReference>
<organism evidence="10 11">
    <name type="scientific">Natranaerobius trueperi</name>
    <dbReference type="NCBI Taxonomy" id="759412"/>
    <lineage>
        <taxon>Bacteria</taxon>
        <taxon>Bacillati</taxon>
        <taxon>Bacillota</taxon>
        <taxon>Clostridia</taxon>
        <taxon>Natranaerobiales</taxon>
        <taxon>Natranaerobiaceae</taxon>
        <taxon>Natranaerobius</taxon>
    </lineage>
</organism>
<dbReference type="PANTHER" id="PTHR30012:SF0">
    <property type="entry name" value="TYPE II SECRETION SYSTEM PROTEIN F-RELATED"/>
    <property type="match status" value="1"/>
</dbReference>
<accession>A0A226C0T4</accession>
<evidence type="ECO:0000256" key="1">
    <source>
        <dbReference type="ARBA" id="ARBA00004429"/>
    </source>
</evidence>
<protein>
    <submittedName>
        <fullName evidence="10">Secretion system protein</fullName>
    </submittedName>
</protein>
<keyword evidence="11" id="KW-1185">Reference proteome</keyword>
<evidence type="ECO:0000256" key="3">
    <source>
        <dbReference type="ARBA" id="ARBA00022475"/>
    </source>
</evidence>
<feature type="domain" description="Type II secretion system protein GspF" evidence="9">
    <location>
        <begin position="68"/>
        <end position="191"/>
    </location>
</feature>
<feature type="transmembrane region" description="Helical" evidence="8">
    <location>
        <begin position="373"/>
        <end position="397"/>
    </location>
</feature>
<comment type="similarity">
    <text evidence="2">Belongs to the GSP F family.</text>
</comment>
<keyword evidence="5 8" id="KW-0812">Transmembrane</keyword>
<comment type="subcellular location">
    <subcellularLocation>
        <location evidence="1">Cell inner membrane</location>
        <topology evidence="1">Multi-pass membrane protein</topology>
    </subcellularLocation>
</comment>
<dbReference type="RefSeq" id="WP_089022712.1">
    <property type="nucleotide sequence ID" value="NZ_NIQC01000003.1"/>
</dbReference>
<feature type="transmembrane region" description="Helical" evidence="8">
    <location>
        <begin position="221"/>
        <end position="239"/>
    </location>
</feature>
<keyword evidence="6 8" id="KW-1133">Transmembrane helix</keyword>
<dbReference type="EMBL" id="NIQC01000003">
    <property type="protein sequence ID" value="OWZ84642.1"/>
    <property type="molecule type" value="Genomic_DNA"/>
</dbReference>
<dbReference type="PANTHER" id="PTHR30012">
    <property type="entry name" value="GENERAL SECRETION PATHWAY PROTEIN"/>
    <property type="match status" value="1"/>
</dbReference>
<dbReference type="Pfam" id="PF00482">
    <property type="entry name" value="T2SSF"/>
    <property type="match status" value="2"/>
</dbReference>
<keyword evidence="4" id="KW-0997">Cell inner membrane</keyword>
<dbReference type="OrthoDB" id="9805682at2"/>
<dbReference type="PRINTS" id="PR00812">
    <property type="entry name" value="BCTERIALGSPF"/>
</dbReference>
<sequence>MALYKYEAVDFSGNPYSGQINENSEQLAAKKLNDRGYIVTDIKDVNDFNFKKFLNLDQKVKLGDLSLFSRQLSSMLDAGIPLTRSLFTLSEQVTNPVLKKAIGNIAENVEGGMSFSEALSQHSEVFSNLYISMVEVGEESGNLGVSLARLSDQLEKDKALRDNIQSATFYPSLVTLFAIVILTVMMIFIVPVFVDMFPRETTIPLPTQIIISFSDSIRNYWYLWVLAKLAVITGIKYYLNTETGEKKWSQIKLSLPIFGPLVKKAVVGRFARTLATLLSSGISVLNALEKAGNTSGNKVIEEAAMNAVEKTQEGSSIAETLKENDAFPPMTIQMISVGEETGSLSELLDRIAGFYEEEVETMSKGLTSIIEPVMLVIVGLIIGFIVISMYLPIFIGITEMS</sequence>
<dbReference type="GO" id="GO:0005886">
    <property type="term" value="C:plasma membrane"/>
    <property type="evidence" value="ECO:0007669"/>
    <property type="project" value="UniProtKB-SubCell"/>
</dbReference>
<dbReference type="InterPro" id="IPR018076">
    <property type="entry name" value="T2SS_GspF_dom"/>
</dbReference>
<proteinExistence type="inferred from homology"/>
<evidence type="ECO:0000256" key="6">
    <source>
        <dbReference type="ARBA" id="ARBA00022989"/>
    </source>
</evidence>
<evidence type="ECO:0000256" key="8">
    <source>
        <dbReference type="SAM" id="Phobius"/>
    </source>
</evidence>
<gene>
    <name evidence="10" type="ORF">CDO51_02455</name>
</gene>
<evidence type="ECO:0000256" key="4">
    <source>
        <dbReference type="ARBA" id="ARBA00022519"/>
    </source>
</evidence>
<dbReference type="AlphaFoldDB" id="A0A226C0T4"/>
<keyword evidence="3" id="KW-1003">Cell membrane</keyword>
<dbReference type="InterPro" id="IPR003004">
    <property type="entry name" value="GspF/PilC"/>
</dbReference>
<comment type="caution">
    <text evidence="10">The sequence shown here is derived from an EMBL/GenBank/DDBJ whole genome shotgun (WGS) entry which is preliminary data.</text>
</comment>
<evidence type="ECO:0000256" key="5">
    <source>
        <dbReference type="ARBA" id="ARBA00022692"/>
    </source>
</evidence>
<evidence type="ECO:0000256" key="2">
    <source>
        <dbReference type="ARBA" id="ARBA00005745"/>
    </source>
</evidence>
<dbReference type="Proteomes" id="UP000214588">
    <property type="component" value="Unassembled WGS sequence"/>
</dbReference>
<dbReference type="InterPro" id="IPR042094">
    <property type="entry name" value="T2SS_GspF_sf"/>
</dbReference>
<dbReference type="FunFam" id="1.20.81.30:FF:000001">
    <property type="entry name" value="Type II secretion system protein F"/>
    <property type="match status" value="2"/>
</dbReference>
<evidence type="ECO:0000259" key="9">
    <source>
        <dbReference type="Pfam" id="PF00482"/>
    </source>
</evidence>